<evidence type="ECO:0000313" key="2">
    <source>
        <dbReference type="Proteomes" id="UP000594363"/>
    </source>
</evidence>
<gene>
    <name evidence="1" type="primary">32</name>
    <name evidence="1" type="ORF">Jinkies_32</name>
</gene>
<proteinExistence type="predicted"/>
<sequence length="106" mass="11325">MRCLSFPFRLTPTGSVATVEEGSDESIEEAIAVLCLTPIGERLMRPTYGVPDPAFAGLHVGDVQVGLDEHGPEGVTVISVTSTPHSNTQEVADIQWTRADTEEGTE</sequence>
<dbReference type="Gene3D" id="3.10.450.40">
    <property type="match status" value="1"/>
</dbReference>
<name>A0A7S5WS16_9CAUD</name>
<protein>
    <submittedName>
        <fullName evidence="1">Baseplate wedge protein</fullName>
    </submittedName>
</protein>
<keyword evidence="2" id="KW-1185">Reference proteome</keyword>
<dbReference type="EMBL" id="MT498043">
    <property type="protein sequence ID" value="QKY78980.1"/>
    <property type="molecule type" value="Genomic_DNA"/>
</dbReference>
<dbReference type="SUPFAM" id="SSF160719">
    <property type="entry name" value="gpW/gp25-like"/>
    <property type="match status" value="1"/>
</dbReference>
<reference evidence="1 2" key="1">
    <citation type="submission" date="2020-05" db="EMBL/GenBank/DDBJ databases">
        <authorList>
            <person name="Bohanan V.A."/>
            <person name="Brazelton B.R."/>
            <person name="Coffey L.M."/>
            <person name="Donovan A.R."/>
            <person name="Gales A.C."/>
            <person name="Glasscock A.J."/>
            <person name="Grill M."/>
            <person name="Harper M.C."/>
            <person name="Hollowell C.E."/>
            <person name="Liu T.Y."/>
            <person name="Mansour C."/>
            <person name="McDowell A.D."/>
            <person name="Miller T.E."/>
            <person name="Nash A.G."/>
            <person name="Seo J."/>
            <person name="Sherman Z.A."/>
            <person name="Albert R.M."/>
            <person name="Ayala A."/>
            <person name="Monti D.L."/>
            <person name="Garlena R.A."/>
            <person name="Russell D.A."/>
            <person name="Pope W.H."/>
            <person name="Jacobs-Sera D."/>
            <person name="Hatfull G.F."/>
        </authorList>
    </citation>
    <scope>NUCLEOTIDE SEQUENCE [LARGE SCALE GENOMIC DNA]</scope>
</reference>
<dbReference type="Proteomes" id="UP000594363">
    <property type="component" value="Segment"/>
</dbReference>
<evidence type="ECO:0000313" key="1">
    <source>
        <dbReference type="EMBL" id="QKY78980.1"/>
    </source>
</evidence>
<organism evidence="1 2">
    <name type="scientific">Arthrobacter phage Jinkies</name>
    <dbReference type="NCBI Taxonomy" id="2743903"/>
    <lineage>
        <taxon>Viruses</taxon>
        <taxon>Duplodnaviria</taxon>
        <taxon>Heunggongvirae</taxon>
        <taxon>Uroviricota</taxon>
        <taxon>Caudoviricetes</taxon>
        <taxon>Berryhillviridae</taxon>
        <taxon>Jinkiesvirus</taxon>
        <taxon>Jinkiesvirus jinkies</taxon>
    </lineage>
</organism>
<accession>A0A7S5WS16</accession>